<name>A0A0F9YFL1_9ZZZZ</name>
<sequence length="103" mass="11778">MSCTRLRAKKINARPRGRHWQSLPYLTLALLVGCVAPGEGNFQRPPTPAEVEQYNAMVQPEERIVCRTEIPIGSNIPVRKCRLAVDIDETSVFHREQLRRALR</sequence>
<accession>A0A0F9YFL1</accession>
<comment type="caution">
    <text evidence="1">The sequence shown here is derived from an EMBL/GenBank/DDBJ whole genome shotgun (WGS) entry which is preliminary data.</text>
</comment>
<dbReference type="EMBL" id="LAZR01000004">
    <property type="protein sequence ID" value="KKO10967.1"/>
    <property type="molecule type" value="Genomic_DNA"/>
</dbReference>
<dbReference type="PROSITE" id="PS51257">
    <property type="entry name" value="PROKAR_LIPOPROTEIN"/>
    <property type="match status" value="1"/>
</dbReference>
<protein>
    <submittedName>
        <fullName evidence="1">Uncharacterized protein</fullName>
    </submittedName>
</protein>
<proteinExistence type="predicted"/>
<organism evidence="1">
    <name type="scientific">marine sediment metagenome</name>
    <dbReference type="NCBI Taxonomy" id="412755"/>
    <lineage>
        <taxon>unclassified sequences</taxon>
        <taxon>metagenomes</taxon>
        <taxon>ecological metagenomes</taxon>
    </lineage>
</organism>
<gene>
    <name evidence="1" type="ORF">LCGC14_0024510</name>
</gene>
<dbReference type="AlphaFoldDB" id="A0A0F9YFL1"/>
<evidence type="ECO:0000313" key="1">
    <source>
        <dbReference type="EMBL" id="KKO10967.1"/>
    </source>
</evidence>
<reference evidence="1" key="1">
    <citation type="journal article" date="2015" name="Nature">
        <title>Complex archaea that bridge the gap between prokaryotes and eukaryotes.</title>
        <authorList>
            <person name="Spang A."/>
            <person name="Saw J.H."/>
            <person name="Jorgensen S.L."/>
            <person name="Zaremba-Niedzwiedzka K."/>
            <person name="Martijn J."/>
            <person name="Lind A.E."/>
            <person name="van Eijk R."/>
            <person name="Schleper C."/>
            <person name="Guy L."/>
            <person name="Ettema T.J."/>
        </authorList>
    </citation>
    <scope>NUCLEOTIDE SEQUENCE</scope>
</reference>